<protein>
    <submittedName>
        <fullName evidence="1">Uncharacterized protein</fullName>
    </submittedName>
</protein>
<proteinExistence type="predicted"/>
<comment type="caution">
    <text evidence="1">The sequence shown here is derived from an EMBL/GenBank/DDBJ whole genome shotgun (WGS) entry which is preliminary data.</text>
</comment>
<gene>
    <name evidence="1" type="ORF">PCASD_20323</name>
</gene>
<reference evidence="1 2" key="1">
    <citation type="submission" date="2017-11" db="EMBL/GenBank/DDBJ databases">
        <title>De novo assembly and phasing of dikaryotic genomes from two isolates of Puccinia coronata f. sp. avenae, the causal agent of oat crown rust.</title>
        <authorList>
            <person name="Miller M.E."/>
            <person name="Zhang Y."/>
            <person name="Omidvar V."/>
            <person name="Sperschneider J."/>
            <person name="Schwessinger B."/>
            <person name="Raley C."/>
            <person name="Palmer J.M."/>
            <person name="Garnica D."/>
            <person name="Upadhyaya N."/>
            <person name="Rathjen J."/>
            <person name="Taylor J.M."/>
            <person name="Park R.F."/>
            <person name="Dodds P.N."/>
            <person name="Hirsch C.D."/>
            <person name="Kianian S.F."/>
            <person name="Figueroa M."/>
        </authorList>
    </citation>
    <scope>NUCLEOTIDE SEQUENCE [LARGE SCALE GENOMIC DNA]</scope>
    <source>
        <strain evidence="1">12SD80</strain>
    </source>
</reference>
<dbReference type="AlphaFoldDB" id="A0A2N5U366"/>
<accession>A0A2N5U366</accession>
<organism evidence="1 2">
    <name type="scientific">Puccinia coronata f. sp. avenae</name>
    <dbReference type="NCBI Taxonomy" id="200324"/>
    <lineage>
        <taxon>Eukaryota</taxon>
        <taxon>Fungi</taxon>
        <taxon>Dikarya</taxon>
        <taxon>Basidiomycota</taxon>
        <taxon>Pucciniomycotina</taxon>
        <taxon>Pucciniomycetes</taxon>
        <taxon>Pucciniales</taxon>
        <taxon>Pucciniaceae</taxon>
        <taxon>Puccinia</taxon>
    </lineage>
</organism>
<evidence type="ECO:0000313" key="1">
    <source>
        <dbReference type="EMBL" id="PLW32138.1"/>
    </source>
</evidence>
<name>A0A2N5U366_9BASI</name>
<dbReference type="EMBL" id="PGCI01000250">
    <property type="protein sequence ID" value="PLW32138.1"/>
    <property type="molecule type" value="Genomic_DNA"/>
</dbReference>
<dbReference type="Proteomes" id="UP000235392">
    <property type="component" value="Unassembled WGS sequence"/>
</dbReference>
<sequence>MLNLLDLEIPETSEIEKAKDLFYMRPVTEMEAQIGENLQKIKRNMEEKFDQTIANMNQHLWNTVQRENKSHLLCKRVESTLNPQAIHFVPGARLHGITKELELNYVENEGPNKRKMVELADTPNKKLKCPDADYIEWLLLSSDSESYNDKIESISDNK</sequence>
<evidence type="ECO:0000313" key="2">
    <source>
        <dbReference type="Proteomes" id="UP000235392"/>
    </source>
</evidence>